<name>A0A3N4L0B3_9PEZI</name>
<dbReference type="InParanoid" id="A0A3N4L0B3"/>
<dbReference type="Proteomes" id="UP000277580">
    <property type="component" value="Unassembled WGS sequence"/>
</dbReference>
<gene>
    <name evidence="1" type="ORF">P167DRAFT_89885</name>
</gene>
<reference evidence="1 2" key="1">
    <citation type="journal article" date="2018" name="Nat. Ecol. Evol.">
        <title>Pezizomycetes genomes reveal the molecular basis of ectomycorrhizal truffle lifestyle.</title>
        <authorList>
            <person name="Murat C."/>
            <person name="Payen T."/>
            <person name="Noel B."/>
            <person name="Kuo A."/>
            <person name="Morin E."/>
            <person name="Chen J."/>
            <person name="Kohler A."/>
            <person name="Krizsan K."/>
            <person name="Balestrini R."/>
            <person name="Da Silva C."/>
            <person name="Montanini B."/>
            <person name="Hainaut M."/>
            <person name="Levati E."/>
            <person name="Barry K.W."/>
            <person name="Belfiori B."/>
            <person name="Cichocki N."/>
            <person name="Clum A."/>
            <person name="Dockter R.B."/>
            <person name="Fauchery L."/>
            <person name="Guy J."/>
            <person name="Iotti M."/>
            <person name="Le Tacon F."/>
            <person name="Lindquist E.A."/>
            <person name="Lipzen A."/>
            <person name="Malagnac F."/>
            <person name="Mello A."/>
            <person name="Molinier V."/>
            <person name="Miyauchi S."/>
            <person name="Poulain J."/>
            <person name="Riccioni C."/>
            <person name="Rubini A."/>
            <person name="Sitrit Y."/>
            <person name="Splivallo R."/>
            <person name="Traeger S."/>
            <person name="Wang M."/>
            <person name="Zifcakova L."/>
            <person name="Wipf D."/>
            <person name="Zambonelli A."/>
            <person name="Paolocci F."/>
            <person name="Nowrousian M."/>
            <person name="Ottonello S."/>
            <person name="Baldrian P."/>
            <person name="Spatafora J.W."/>
            <person name="Henrissat B."/>
            <person name="Nagy L.G."/>
            <person name="Aury J.M."/>
            <person name="Wincker P."/>
            <person name="Grigoriev I.V."/>
            <person name="Bonfante P."/>
            <person name="Martin F.M."/>
        </authorList>
    </citation>
    <scope>NUCLEOTIDE SEQUENCE [LARGE SCALE GENOMIC DNA]</scope>
    <source>
        <strain evidence="1 2">CCBAS932</strain>
    </source>
</reference>
<keyword evidence="2" id="KW-1185">Reference proteome</keyword>
<evidence type="ECO:0000313" key="1">
    <source>
        <dbReference type="EMBL" id="RPB14011.1"/>
    </source>
</evidence>
<organism evidence="1 2">
    <name type="scientific">Morchella conica CCBAS932</name>
    <dbReference type="NCBI Taxonomy" id="1392247"/>
    <lineage>
        <taxon>Eukaryota</taxon>
        <taxon>Fungi</taxon>
        <taxon>Dikarya</taxon>
        <taxon>Ascomycota</taxon>
        <taxon>Pezizomycotina</taxon>
        <taxon>Pezizomycetes</taxon>
        <taxon>Pezizales</taxon>
        <taxon>Morchellaceae</taxon>
        <taxon>Morchella</taxon>
    </lineage>
</organism>
<accession>A0A3N4L0B3</accession>
<evidence type="ECO:0000313" key="2">
    <source>
        <dbReference type="Proteomes" id="UP000277580"/>
    </source>
</evidence>
<proteinExistence type="predicted"/>
<dbReference type="AlphaFoldDB" id="A0A3N4L0B3"/>
<protein>
    <submittedName>
        <fullName evidence="1">Uncharacterized protein</fullName>
    </submittedName>
</protein>
<sequence>MMQRPAGRRQLGGQARCPSEAPHIIETGINTMPPVCARKLPRTNLSTAVLQQHLTG</sequence>
<dbReference type="EMBL" id="ML119120">
    <property type="protein sequence ID" value="RPB14011.1"/>
    <property type="molecule type" value="Genomic_DNA"/>
</dbReference>